<dbReference type="Gene3D" id="2.60.40.10">
    <property type="entry name" value="Immunoglobulins"/>
    <property type="match status" value="1"/>
</dbReference>
<dbReference type="InterPro" id="IPR036179">
    <property type="entry name" value="Ig-like_dom_sf"/>
</dbReference>
<name>A0A3Q3C3Y8_HAPBU</name>
<dbReference type="InterPro" id="IPR003599">
    <property type="entry name" value="Ig_sub"/>
</dbReference>
<dbReference type="PROSITE" id="PS50835">
    <property type="entry name" value="IG_LIKE"/>
    <property type="match status" value="1"/>
</dbReference>
<dbReference type="InterPro" id="IPR007110">
    <property type="entry name" value="Ig-like_dom"/>
</dbReference>
<dbReference type="SMART" id="SM00408">
    <property type="entry name" value="IGc2"/>
    <property type="match status" value="1"/>
</dbReference>
<dbReference type="OMA" id="NMKQIVF"/>
<reference evidence="4" key="2">
    <citation type="submission" date="2025-09" db="UniProtKB">
        <authorList>
            <consortium name="Ensembl"/>
        </authorList>
    </citation>
    <scope>IDENTIFICATION</scope>
</reference>
<dbReference type="InterPro" id="IPR013106">
    <property type="entry name" value="Ig_V-set"/>
</dbReference>
<dbReference type="SMART" id="SM00406">
    <property type="entry name" value="IGv"/>
    <property type="match status" value="1"/>
</dbReference>
<dbReference type="STRING" id="8153.ENSHBUP00000013151"/>
<protein>
    <recommendedName>
        <fullName evidence="3">Ig-like domain-containing protein</fullName>
    </recommendedName>
</protein>
<dbReference type="SMART" id="SM00409">
    <property type="entry name" value="IG"/>
    <property type="match status" value="1"/>
</dbReference>
<dbReference type="PANTHER" id="PTHR23268">
    <property type="entry name" value="T-CELL RECEPTOR BETA CHAIN"/>
    <property type="match status" value="1"/>
</dbReference>
<accession>A0A3Q3C3Y8</accession>
<evidence type="ECO:0000256" key="1">
    <source>
        <dbReference type="ARBA" id="ARBA00022729"/>
    </source>
</evidence>
<evidence type="ECO:0000313" key="5">
    <source>
        <dbReference type="Proteomes" id="UP000264840"/>
    </source>
</evidence>
<sequence>MLYWKFITLHCITNHKIRSYVTFVVMLECISFILELLEVLDVSQTPLLWSTEGQSVTMNCSHTKGVAYRQMYWYQQLPGKGMKQIVFTTAYSTHTYESGFSEEKFPATKTNEQTGSLTVEKLVPGDSGVYFCSVSEHSDAGGLKSCTNTLYRQHTDKLKISVSVGGALYLLLMSGLG</sequence>
<dbReference type="AlphaFoldDB" id="A0A3Q3C3Y8"/>
<dbReference type="InterPro" id="IPR013783">
    <property type="entry name" value="Ig-like_fold"/>
</dbReference>
<dbReference type="GO" id="GO:0005886">
    <property type="term" value="C:plasma membrane"/>
    <property type="evidence" value="ECO:0007669"/>
    <property type="project" value="TreeGrafter"/>
</dbReference>
<proteinExistence type="predicted"/>
<evidence type="ECO:0000256" key="2">
    <source>
        <dbReference type="ARBA" id="ARBA00022859"/>
    </source>
</evidence>
<dbReference type="GeneTree" id="ENSGT00940000177066"/>
<keyword evidence="2" id="KW-0391">Immunity</keyword>
<dbReference type="GO" id="GO:0007166">
    <property type="term" value="P:cell surface receptor signaling pathway"/>
    <property type="evidence" value="ECO:0007669"/>
    <property type="project" value="TreeGrafter"/>
</dbReference>
<dbReference type="SUPFAM" id="SSF48726">
    <property type="entry name" value="Immunoglobulin"/>
    <property type="match status" value="1"/>
</dbReference>
<evidence type="ECO:0000259" key="3">
    <source>
        <dbReference type="PROSITE" id="PS50835"/>
    </source>
</evidence>
<dbReference type="Proteomes" id="UP000264840">
    <property type="component" value="Unplaced"/>
</dbReference>
<dbReference type="InterPro" id="IPR003598">
    <property type="entry name" value="Ig_sub2"/>
</dbReference>
<keyword evidence="1" id="KW-0732">Signal</keyword>
<dbReference type="InterPro" id="IPR050413">
    <property type="entry name" value="TCR_beta_variable"/>
</dbReference>
<feature type="domain" description="Ig-like" evidence="3">
    <location>
        <begin position="52"/>
        <end position="149"/>
    </location>
</feature>
<dbReference type="Pfam" id="PF07686">
    <property type="entry name" value="V-set"/>
    <property type="match status" value="1"/>
</dbReference>
<evidence type="ECO:0000313" key="4">
    <source>
        <dbReference type="Ensembl" id="ENSHBUP00000013151.1"/>
    </source>
</evidence>
<dbReference type="Ensembl" id="ENSHBUT00000032838.1">
    <property type="protein sequence ID" value="ENSHBUP00000013151.1"/>
    <property type="gene ID" value="ENSHBUG00000014898.1"/>
</dbReference>
<reference evidence="4" key="1">
    <citation type="submission" date="2025-08" db="UniProtKB">
        <authorList>
            <consortium name="Ensembl"/>
        </authorList>
    </citation>
    <scope>IDENTIFICATION</scope>
</reference>
<dbReference type="GO" id="GO:0002376">
    <property type="term" value="P:immune system process"/>
    <property type="evidence" value="ECO:0007669"/>
    <property type="project" value="UniProtKB-KW"/>
</dbReference>
<keyword evidence="5" id="KW-1185">Reference proteome</keyword>
<organism evidence="4 5">
    <name type="scientific">Haplochromis burtoni</name>
    <name type="common">Burton's mouthbrooder</name>
    <name type="synonym">Chromis burtoni</name>
    <dbReference type="NCBI Taxonomy" id="8153"/>
    <lineage>
        <taxon>Eukaryota</taxon>
        <taxon>Metazoa</taxon>
        <taxon>Chordata</taxon>
        <taxon>Craniata</taxon>
        <taxon>Vertebrata</taxon>
        <taxon>Euteleostomi</taxon>
        <taxon>Actinopterygii</taxon>
        <taxon>Neopterygii</taxon>
        <taxon>Teleostei</taxon>
        <taxon>Neoteleostei</taxon>
        <taxon>Acanthomorphata</taxon>
        <taxon>Ovalentaria</taxon>
        <taxon>Cichlomorphae</taxon>
        <taxon>Cichliformes</taxon>
        <taxon>Cichlidae</taxon>
        <taxon>African cichlids</taxon>
        <taxon>Pseudocrenilabrinae</taxon>
        <taxon>Haplochromini</taxon>
        <taxon>Haplochromis</taxon>
    </lineage>
</organism>
<dbReference type="PANTHER" id="PTHR23268:SF102">
    <property type="entry name" value="IMMUNOGLOBULIN V-SET DOMAIN-CONTAINING PROTEIN"/>
    <property type="match status" value="1"/>
</dbReference>